<proteinExistence type="predicted"/>
<keyword evidence="2" id="KW-1185">Reference proteome</keyword>
<name>A0AAV2J6P3_KNICA</name>
<evidence type="ECO:0000313" key="1">
    <source>
        <dbReference type="EMBL" id="CAL1573005.1"/>
    </source>
</evidence>
<reference evidence="1 2" key="1">
    <citation type="submission" date="2024-04" db="EMBL/GenBank/DDBJ databases">
        <authorList>
            <person name="Waldvogel A.-M."/>
            <person name="Schoenle A."/>
        </authorList>
    </citation>
    <scope>NUCLEOTIDE SEQUENCE [LARGE SCALE GENOMIC DNA]</scope>
</reference>
<sequence>MTVALPHAHLRPASPLQQVPFSSASFSLSDTVTDSRANQSAPPSASVCAYSAPDWSLGAWPAIAEPPPRLEAETDETSG</sequence>
<dbReference type="EMBL" id="OZ035833">
    <property type="protein sequence ID" value="CAL1573005.1"/>
    <property type="molecule type" value="Genomic_DNA"/>
</dbReference>
<organism evidence="1 2">
    <name type="scientific">Knipowitschia caucasica</name>
    <name type="common">Caucasian dwarf goby</name>
    <name type="synonym">Pomatoschistus caucasicus</name>
    <dbReference type="NCBI Taxonomy" id="637954"/>
    <lineage>
        <taxon>Eukaryota</taxon>
        <taxon>Metazoa</taxon>
        <taxon>Chordata</taxon>
        <taxon>Craniata</taxon>
        <taxon>Vertebrata</taxon>
        <taxon>Euteleostomi</taxon>
        <taxon>Actinopterygii</taxon>
        <taxon>Neopterygii</taxon>
        <taxon>Teleostei</taxon>
        <taxon>Neoteleostei</taxon>
        <taxon>Acanthomorphata</taxon>
        <taxon>Gobiaria</taxon>
        <taxon>Gobiiformes</taxon>
        <taxon>Gobioidei</taxon>
        <taxon>Gobiidae</taxon>
        <taxon>Gobiinae</taxon>
        <taxon>Knipowitschia</taxon>
    </lineage>
</organism>
<dbReference type="AlphaFoldDB" id="A0AAV2J6P3"/>
<accession>A0AAV2J6P3</accession>
<dbReference type="Proteomes" id="UP001497482">
    <property type="component" value="Chromosome 11"/>
</dbReference>
<gene>
    <name evidence="1" type="ORF">KC01_LOCUS4973</name>
</gene>
<evidence type="ECO:0000313" key="2">
    <source>
        <dbReference type="Proteomes" id="UP001497482"/>
    </source>
</evidence>
<protein>
    <submittedName>
        <fullName evidence="1">Uncharacterized protein</fullName>
    </submittedName>
</protein>